<name>A0A163QTU2_9CELL</name>
<accession>A0A163QTU2</accession>
<gene>
    <name evidence="1" type="ORF">OJAG_28210</name>
</gene>
<protein>
    <submittedName>
        <fullName evidence="1">Uncharacterized protein</fullName>
    </submittedName>
</protein>
<evidence type="ECO:0000313" key="1">
    <source>
        <dbReference type="EMBL" id="KZM34522.1"/>
    </source>
</evidence>
<reference evidence="1 2" key="1">
    <citation type="submission" date="2016-01" db="EMBL/GenBank/DDBJ databases">
        <title>Genome sequence of Oerskovia enterophila VJag, an agar and cellulose degrading bacterium.</title>
        <authorList>
            <person name="Poehlein A."/>
            <person name="Jag V."/>
            <person name="Bengelsdorf F."/>
            <person name="Duerre P."/>
            <person name="Daniel R."/>
        </authorList>
    </citation>
    <scope>NUCLEOTIDE SEQUENCE [LARGE SCALE GENOMIC DNA]</scope>
    <source>
        <strain evidence="1 2">VJag</strain>
    </source>
</reference>
<dbReference type="PATRIC" id="fig|43678.3.peg.2951"/>
<evidence type="ECO:0000313" key="2">
    <source>
        <dbReference type="Proteomes" id="UP000076447"/>
    </source>
</evidence>
<dbReference type="Proteomes" id="UP000076447">
    <property type="component" value="Unassembled WGS sequence"/>
</dbReference>
<comment type="caution">
    <text evidence="1">The sequence shown here is derived from an EMBL/GenBank/DDBJ whole genome shotgun (WGS) entry which is preliminary data.</text>
</comment>
<sequence>MNAKPTPPPAPTPTEADDVVALEQLVTEYTKLGAELEHIAERRDMIKAIFAKRFAPGTTTPVGEHKVQVKSGTRRLNTARLAAAYPVVQHPDLYEPRISSAAVKEHLAPVALAEFYDAGSPTVVIL</sequence>
<dbReference type="RefSeq" id="WP_068709234.1">
    <property type="nucleotide sequence ID" value="NZ_LRIE01000079.1"/>
</dbReference>
<dbReference type="OrthoDB" id="5147256at2"/>
<organism evidence="1 2">
    <name type="scientific">Oerskovia enterophila</name>
    <dbReference type="NCBI Taxonomy" id="43678"/>
    <lineage>
        <taxon>Bacteria</taxon>
        <taxon>Bacillati</taxon>
        <taxon>Actinomycetota</taxon>
        <taxon>Actinomycetes</taxon>
        <taxon>Micrococcales</taxon>
        <taxon>Cellulomonadaceae</taxon>
        <taxon>Oerskovia</taxon>
    </lineage>
</organism>
<proteinExistence type="predicted"/>
<dbReference type="EMBL" id="LRIE01000079">
    <property type="protein sequence ID" value="KZM34522.1"/>
    <property type="molecule type" value="Genomic_DNA"/>
</dbReference>
<dbReference type="STRING" id="43678.OJAG_28210"/>
<dbReference type="AlphaFoldDB" id="A0A163QTU2"/>